<keyword evidence="2" id="KW-0175">Coiled coil</keyword>
<gene>
    <name evidence="5" type="ORF">DFK10_10560</name>
</gene>
<accession>A0A2V1P215</accession>
<dbReference type="EMBL" id="QETF01000011">
    <property type="protein sequence ID" value="PWG16583.1"/>
    <property type="molecule type" value="Genomic_DNA"/>
</dbReference>
<dbReference type="OrthoDB" id="9806939at2"/>
<evidence type="ECO:0000259" key="4">
    <source>
        <dbReference type="Pfam" id="PF25954"/>
    </source>
</evidence>
<dbReference type="Gene3D" id="2.40.420.20">
    <property type="match status" value="1"/>
</dbReference>
<dbReference type="SUPFAM" id="SSF111369">
    <property type="entry name" value="HlyD-like secretion proteins"/>
    <property type="match status" value="2"/>
</dbReference>
<dbReference type="Gene3D" id="2.40.50.100">
    <property type="match status" value="2"/>
</dbReference>
<comment type="similarity">
    <text evidence="1">Belongs to the membrane fusion protein (MFP) (TC 8.A.1) family.</text>
</comment>
<sequence>MRLMPILTAILVSLTLYFLIFERETVLAIAQVNPPENAEEAADETGPAPVSVVVETSTAQSVDSAVVLRGRTEAARQVTVAAETSGQVISDPIRKGAFVEAGDVMCELDPGTRETSLEEARGRLREARARLPEARARIPEAEAARAEAAARLAEANSRLVEARARLREAEINQNAAARLSEDGFASETRLANAEATLASAQAGVTSAEAAVEGAQARIRSAEAGVESAQAGVEGARAGIQSAQAAVAAAERELDRLTITAPFSGLLESDTAELGSLMQPGAPCAIVIQLDPIKLVGFVPEADVSKVEVGAMAGARLTSGEQVRGEVTFLSRSADENTRTFRVEIEVANPDLAIRDGQTAEILIASAGRSAHLLAGSSLTLNDDGDIGIRAVDQDNTARFMPVSVLRDTVDGIWVTGLPESVDVIVVGQEYVRDGVPVEPTYREAKG</sequence>
<comment type="caution">
    <text evidence="5">The sequence shown here is derived from an EMBL/GenBank/DDBJ whole genome shotgun (WGS) entry which is preliminary data.</text>
</comment>
<dbReference type="GO" id="GO:1990281">
    <property type="term" value="C:efflux pump complex"/>
    <property type="evidence" value="ECO:0007669"/>
    <property type="project" value="TreeGrafter"/>
</dbReference>
<proteinExistence type="inferred from homology"/>
<evidence type="ECO:0000256" key="1">
    <source>
        <dbReference type="ARBA" id="ARBA00009477"/>
    </source>
</evidence>
<dbReference type="GO" id="GO:0015562">
    <property type="term" value="F:efflux transmembrane transporter activity"/>
    <property type="evidence" value="ECO:0007669"/>
    <property type="project" value="TreeGrafter"/>
</dbReference>
<dbReference type="AlphaFoldDB" id="A0A2V1P215"/>
<name>A0A2V1P215_9RHOB</name>
<dbReference type="InterPro" id="IPR058792">
    <property type="entry name" value="Beta-barrel_RND_2"/>
</dbReference>
<keyword evidence="6" id="KW-1185">Reference proteome</keyword>
<dbReference type="NCBIfam" id="TIGR01730">
    <property type="entry name" value="RND_mfp"/>
    <property type="match status" value="1"/>
</dbReference>
<evidence type="ECO:0000256" key="2">
    <source>
        <dbReference type="SAM" id="Coils"/>
    </source>
</evidence>
<feature type="domain" description="CusB-like beta-barrel" evidence="4">
    <location>
        <begin position="298"/>
        <end position="365"/>
    </location>
</feature>
<reference evidence="6" key="1">
    <citation type="submission" date="2018-05" db="EMBL/GenBank/DDBJ databases">
        <authorList>
            <person name="Du Z."/>
            <person name="Wang X."/>
        </authorList>
    </citation>
    <scope>NUCLEOTIDE SEQUENCE [LARGE SCALE GENOMIC DNA]</scope>
    <source>
        <strain evidence="6">WDS4C29</strain>
    </source>
</reference>
<dbReference type="InterPro" id="IPR006143">
    <property type="entry name" value="RND_pump_MFP"/>
</dbReference>
<dbReference type="PANTHER" id="PTHR30469">
    <property type="entry name" value="MULTIDRUG RESISTANCE PROTEIN MDTA"/>
    <property type="match status" value="1"/>
</dbReference>
<organism evidence="5 6">
    <name type="scientific">Salibaculum griseiflavum</name>
    <dbReference type="NCBI Taxonomy" id="1914409"/>
    <lineage>
        <taxon>Bacteria</taxon>
        <taxon>Pseudomonadati</taxon>
        <taxon>Pseudomonadota</taxon>
        <taxon>Alphaproteobacteria</taxon>
        <taxon>Rhodobacterales</taxon>
        <taxon>Roseobacteraceae</taxon>
        <taxon>Salibaculum</taxon>
    </lineage>
</organism>
<evidence type="ECO:0000313" key="5">
    <source>
        <dbReference type="EMBL" id="PWG16583.1"/>
    </source>
</evidence>
<dbReference type="Gene3D" id="1.10.287.470">
    <property type="entry name" value="Helix hairpin bin"/>
    <property type="match status" value="2"/>
</dbReference>
<dbReference type="Pfam" id="PF25954">
    <property type="entry name" value="Beta-barrel_RND_2"/>
    <property type="match status" value="1"/>
</dbReference>
<dbReference type="RefSeq" id="WP_109389000.1">
    <property type="nucleotide sequence ID" value="NZ_QETF01000011.1"/>
</dbReference>
<protein>
    <submittedName>
        <fullName evidence="5">Efflux RND transporter periplasmic adaptor subunit</fullName>
    </submittedName>
</protein>
<feature type="domain" description="Multidrug resistance protein MdtA-like barrel-sandwich hybrid" evidence="3">
    <location>
        <begin position="76"/>
        <end position="287"/>
    </location>
</feature>
<dbReference type="Pfam" id="PF25917">
    <property type="entry name" value="BSH_RND"/>
    <property type="match status" value="1"/>
</dbReference>
<evidence type="ECO:0000259" key="3">
    <source>
        <dbReference type="Pfam" id="PF25917"/>
    </source>
</evidence>
<dbReference type="Gene3D" id="2.40.30.170">
    <property type="match status" value="1"/>
</dbReference>
<dbReference type="InterPro" id="IPR058625">
    <property type="entry name" value="MdtA-like_BSH"/>
</dbReference>
<feature type="coiled-coil region" evidence="2">
    <location>
        <begin position="117"/>
        <end position="259"/>
    </location>
</feature>
<evidence type="ECO:0000313" key="6">
    <source>
        <dbReference type="Proteomes" id="UP000245293"/>
    </source>
</evidence>
<dbReference type="Proteomes" id="UP000245293">
    <property type="component" value="Unassembled WGS sequence"/>
</dbReference>
<dbReference type="PANTHER" id="PTHR30469:SF29">
    <property type="entry name" value="BLR2860 PROTEIN"/>
    <property type="match status" value="1"/>
</dbReference>